<gene>
    <name evidence="1" type="ORF">C5Y83_16195</name>
</gene>
<accession>A0A2S8FS68</accession>
<proteinExistence type="predicted"/>
<protein>
    <submittedName>
        <fullName evidence="1">Uncharacterized protein</fullName>
    </submittedName>
</protein>
<name>A0A2S8FS68_9BACT</name>
<organism evidence="1 2">
    <name type="scientific">Blastopirellula marina</name>
    <dbReference type="NCBI Taxonomy" id="124"/>
    <lineage>
        <taxon>Bacteria</taxon>
        <taxon>Pseudomonadati</taxon>
        <taxon>Planctomycetota</taxon>
        <taxon>Planctomycetia</taxon>
        <taxon>Pirellulales</taxon>
        <taxon>Pirellulaceae</taxon>
        <taxon>Blastopirellula</taxon>
    </lineage>
</organism>
<reference evidence="1 2" key="1">
    <citation type="submission" date="2018-02" db="EMBL/GenBank/DDBJ databases">
        <title>Comparative genomes isolates from brazilian mangrove.</title>
        <authorList>
            <person name="Araujo J.E."/>
            <person name="Taketani R.G."/>
            <person name="Silva M.C.P."/>
            <person name="Loureco M.V."/>
            <person name="Andreote F.D."/>
        </authorList>
    </citation>
    <scope>NUCLEOTIDE SEQUENCE [LARGE SCALE GENOMIC DNA]</scope>
    <source>
        <strain evidence="1 2">Hex-1 MGV</strain>
    </source>
</reference>
<dbReference type="Proteomes" id="UP000238322">
    <property type="component" value="Unassembled WGS sequence"/>
</dbReference>
<comment type="caution">
    <text evidence="1">The sequence shown here is derived from an EMBL/GenBank/DDBJ whole genome shotgun (WGS) entry which is preliminary data.</text>
</comment>
<evidence type="ECO:0000313" key="1">
    <source>
        <dbReference type="EMBL" id="PQO35015.1"/>
    </source>
</evidence>
<evidence type="ECO:0000313" key="2">
    <source>
        <dbReference type="Proteomes" id="UP000238322"/>
    </source>
</evidence>
<sequence>MESWVGCSIRTTDSLTIELSQGPNRLVVLPSDDAAESCVAAIRTAEKHIKEQRSLESRWRNELEIVLQSVIVTATHPNLGSHDEWIVRLDVRNDSHTDAVILHESVLTAVADELHGVAQFVNFSRWNQTRQN</sequence>
<dbReference type="AlphaFoldDB" id="A0A2S8FS68"/>
<dbReference type="EMBL" id="PUHY01000010">
    <property type="protein sequence ID" value="PQO35015.1"/>
    <property type="molecule type" value="Genomic_DNA"/>
</dbReference>